<reference evidence="1 2" key="1">
    <citation type="submission" date="2017-10" db="EMBL/GenBank/DDBJ databases">
        <title>Genome sequence of Caulobacter mirabilis FWC38.</title>
        <authorList>
            <person name="Fiebig A."/>
            <person name="Crosson S."/>
        </authorList>
    </citation>
    <scope>NUCLEOTIDE SEQUENCE [LARGE SCALE GENOMIC DNA]</scope>
    <source>
        <strain evidence="1 2">FWC 38</strain>
    </source>
</reference>
<proteinExistence type="predicted"/>
<evidence type="ECO:0000313" key="2">
    <source>
        <dbReference type="Proteomes" id="UP000228945"/>
    </source>
</evidence>
<gene>
    <name evidence="1" type="ORF">CSW64_18340</name>
</gene>
<dbReference type="EMBL" id="CP024201">
    <property type="protein sequence ID" value="ATQ44205.1"/>
    <property type="molecule type" value="Genomic_DNA"/>
</dbReference>
<evidence type="ECO:0000313" key="1">
    <source>
        <dbReference type="EMBL" id="ATQ44205.1"/>
    </source>
</evidence>
<protein>
    <submittedName>
        <fullName evidence="1">Uncharacterized protein</fullName>
    </submittedName>
</protein>
<accession>A0A2D2B1R1</accession>
<dbReference type="AlphaFoldDB" id="A0A2D2B1R1"/>
<keyword evidence="2" id="KW-1185">Reference proteome</keyword>
<name>A0A2D2B1R1_9CAUL</name>
<organism evidence="1 2">
    <name type="scientific">Caulobacter mirabilis</name>
    <dbReference type="NCBI Taxonomy" id="69666"/>
    <lineage>
        <taxon>Bacteria</taxon>
        <taxon>Pseudomonadati</taxon>
        <taxon>Pseudomonadota</taxon>
        <taxon>Alphaproteobacteria</taxon>
        <taxon>Caulobacterales</taxon>
        <taxon>Caulobacteraceae</taxon>
        <taxon>Caulobacter</taxon>
    </lineage>
</organism>
<dbReference type="KEGG" id="cmb:CSW64_18340"/>
<dbReference type="Proteomes" id="UP000228945">
    <property type="component" value="Chromosome"/>
</dbReference>
<sequence>MLSLLLSLAFQDPLADELLRVQVYPGAWAQALSAADQREIRREDVRKVACVGQVGTHMVCSWEQRIDGVWATYYQVGDVSQAERPRLSPGERRREAISER</sequence>
<dbReference type="OrthoDB" id="7191197at2"/>
<dbReference type="RefSeq" id="WP_099623453.1">
    <property type="nucleotide sequence ID" value="NZ_CP024201.1"/>
</dbReference>